<dbReference type="InterPro" id="IPR011701">
    <property type="entry name" value="MFS"/>
</dbReference>
<feature type="transmembrane region" description="Helical" evidence="8">
    <location>
        <begin position="221"/>
        <end position="241"/>
    </location>
</feature>
<dbReference type="EMBL" id="QGML01000485">
    <property type="protein sequence ID" value="TVY91703.1"/>
    <property type="molecule type" value="Genomic_DNA"/>
</dbReference>
<evidence type="ECO:0000256" key="7">
    <source>
        <dbReference type="SAM" id="MobiDB-lite"/>
    </source>
</evidence>
<feature type="transmembrane region" description="Helical" evidence="8">
    <location>
        <begin position="420"/>
        <end position="440"/>
    </location>
</feature>
<dbReference type="PROSITE" id="PS50850">
    <property type="entry name" value="MFS"/>
    <property type="match status" value="1"/>
</dbReference>
<feature type="transmembrane region" description="Helical" evidence="8">
    <location>
        <begin position="93"/>
        <end position="111"/>
    </location>
</feature>
<dbReference type="Pfam" id="PF07690">
    <property type="entry name" value="MFS_1"/>
    <property type="match status" value="1"/>
</dbReference>
<evidence type="ECO:0000259" key="9">
    <source>
        <dbReference type="PROSITE" id="PS50850"/>
    </source>
</evidence>
<reference evidence="10 11" key="1">
    <citation type="submission" date="2018-05" db="EMBL/GenBank/DDBJ databases">
        <title>Genome sequencing and assembly of the regulated plant pathogen Lachnellula willkommii and related sister species for the development of diagnostic species identification markers.</title>
        <authorList>
            <person name="Giroux E."/>
            <person name="Bilodeau G."/>
        </authorList>
    </citation>
    <scope>NUCLEOTIDE SEQUENCE [LARGE SCALE GENOMIC DNA]</scope>
    <source>
        <strain evidence="10 11">CBS 172.35</strain>
    </source>
</reference>
<dbReference type="Proteomes" id="UP000315522">
    <property type="component" value="Unassembled WGS sequence"/>
</dbReference>
<evidence type="ECO:0000313" key="10">
    <source>
        <dbReference type="EMBL" id="TVY91703.1"/>
    </source>
</evidence>
<dbReference type="InterPro" id="IPR020846">
    <property type="entry name" value="MFS_dom"/>
</dbReference>
<feature type="transmembrane region" description="Helical" evidence="8">
    <location>
        <begin position="261"/>
        <end position="283"/>
    </location>
</feature>
<dbReference type="PANTHER" id="PTHR11360:SF224">
    <property type="entry name" value="MAJOR FACILITATOR SUPERFAMILY (MFS) PROFILE DOMAIN-CONTAINING PROTEIN-RELATED"/>
    <property type="match status" value="1"/>
</dbReference>
<evidence type="ECO:0000256" key="2">
    <source>
        <dbReference type="ARBA" id="ARBA00006727"/>
    </source>
</evidence>
<evidence type="ECO:0000256" key="5">
    <source>
        <dbReference type="ARBA" id="ARBA00022989"/>
    </source>
</evidence>
<protein>
    <submittedName>
        <fullName evidence="10">Fujikurins efflux protein</fullName>
    </submittedName>
</protein>
<keyword evidence="11" id="KW-1185">Reference proteome</keyword>
<dbReference type="AlphaFoldDB" id="A0A559MFF4"/>
<dbReference type="InterPro" id="IPR050327">
    <property type="entry name" value="Proton-linked_MCT"/>
</dbReference>
<feature type="transmembrane region" description="Helical" evidence="8">
    <location>
        <begin position="386"/>
        <end position="408"/>
    </location>
</feature>
<keyword evidence="3" id="KW-0813">Transport</keyword>
<organism evidence="10 11">
    <name type="scientific">Lachnellula willkommii</name>
    <dbReference type="NCBI Taxonomy" id="215461"/>
    <lineage>
        <taxon>Eukaryota</taxon>
        <taxon>Fungi</taxon>
        <taxon>Dikarya</taxon>
        <taxon>Ascomycota</taxon>
        <taxon>Pezizomycotina</taxon>
        <taxon>Leotiomycetes</taxon>
        <taxon>Helotiales</taxon>
        <taxon>Lachnaceae</taxon>
        <taxon>Lachnellula</taxon>
    </lineage>
</organism>
<accession>A0A559MFF4</accession>
<evidence type="ECO:0000313" key="11">
    <source>
        <dbReference type="Proteomes" id="UP000315522"/>
    </source>
</evidence>
<evidence type="ECO:0000256" key="1">
    <source>
        <dbReference type="ARBA" id="ARBA00004141"/>
    </source>
</evidence>
<dbReference type="Gene3D" id="1.20.1250.20">
    <property type="entry name" value="MFS general substrate transporter like domains"/>
    <property type="match status" value="2"/>
</dbReference>
<dbReference type="PANTHER" id="PTHR11360">
    <property type="entry name" value="MONOCARBOXYLATE TRANSPORTER"/>
    <property type="match status" value="1"/>
</dbReference>
<feature type="transmembrane region" description="Helical" evidence="8">
    <location>
        <begin position="153"/>
        <end position="179"/>
    </location>
</feature>
<feature type="domain" description="Major facilitator superfamily (MFS) profile" evidence="9">
    <location>
        <begin position="56"/>
        <end position="449"/>
    </location>
</feature>
<gene>
    <name evidence="10" type="ORF">LAWI1_G001841</name>
</gene>
<comment type="caution">
    <text evidence="10">The sequence shown here is derived from an EMBL/GenBank/DDBJ whole genome shotgun (WGS) entry which is preliminary data.</text>
</comment>
<feature type="region of interest" description="Disordered" evidence="7">
    <location>
        <begin position="1"/>
        <end position="45"/>
    </location>
</feature>
<comment type="similarity">
    <text evidence="2">Belongs to the major facilitator superfamily. Monocarboxylate porter (TC 2.A.1.13) family.</text>
</comment>
<evidence type="ECO:0000256" key="4">
    <source>
        <dbReference type="ARBA" id="ARBA00022692"/>
    </source>
</evidence>
<feature type="transmembrane region" description="Helical" evidence="8">
    <location>
        <begin position="123"/>
        <end position="141"/>
    </location>
</feature>
<name>A0A559MFF4_9HELO</name>
<feature type="transmembrane region" description="Helical" evidence="8">
    <location>
        <begin position="295"/>
        <end position="317"/>
    </location>
</feature>
<feature type="transmembrane region" description="Helical" evidence="8">
    <location>
        <begin position="323"/>
        <end position="343"/>
    </location>
</feature>
<sequence length="449" mass="48701">MFSDSKTSPARSHCSLHSDQRQEEKYSSAENSTTTPQHEVSHDEECVSKAPDGGIRAWLSLLGSFCMLFCTFGLINCIGTFQDYYQEVLLRNLSPTTVSWIPSLQIFFAYLTNPVTGRLYDVYGPRYLVLVGSILQTFGMMMTSVSTRYYQILLAQGVCTSIGMSAIYVPATACIAGWFDKKRGIAYGIATSGSSLGGVIFPIMISRLIPRIGFPWAMRSSAFLVLGLLIIANLTIASRVPPDPRPVSKKILLGPFVDLKLMLVNVGFLLMTLGVFIPINTIAVESLQHGLSFTLSHYLVATLNAGSLFGRIFAGVIADIMGVYNTFISVSALAGVFVLALYIPATNSTAIFVFSVIFGFTSGAYIALVAPLVVKISPLPESGYRIGLLFFLSSISGLVTNPIGQAIVAKWHGDYTGIKIYSGIMLLSGTGLVFLSRLIATDWKLNVVF</sequence>
<feature type="transmembrane region" description="Helical" evidence="8">
    <location>
        <begin position="185"/>
        <end position="209"/>
    </location>
</feature>
<dbReference type="GO" id="GO:0022857">
    <property type="term" value="F:transmembrane transporter activity"/>
    <property type="evidence" value="ECO:0007669"/>
    <property type="project" value="InterPro"/>
</dbReference>
<feature type="transmembrane region" description="Helical" evidence="8">
    <location>
        <begin position="57"/>
        <end position="81"/>
    </location>
</feature>
<feature type="compositionally biased region" description="Polar residues" evidence="7">
    <location>
        <begin position="28"/>
        <end position="38"/>
    </location>
</feature>
<proteinExistence type="inferred from homology"/>
<dbReference type="InterPro" id="IPR036259">
    <property type="entry name" value="MFS_trans_sf"/>
</dbReference>
<keyword evidence="5 8" id="KW-1133">Transmembrane helix</keyword>
<dbReference type="SUPFAM" id="SSF103473">
    <property type="entry name" value="MFS general substrate transporter"/>
    <property type="match status" value="1"/>
</dbReference>
<feature type="transmembrane region" description="Helical" evidence="8">
    <location>
        <begin position="350"/>
        <end position="374"/>
    </location>
</feature>
<dbReference type="CDD" id="cd17352">
    <property type="entry name" value="MFS_MCT_SLC16"/>
    <property type="match status" value="1"/>
</dbReference>
<evidence type="ECO:0000256" key="8">
    <source>
        <dbReference type="SAM" id="Phobius"/>
    </source>
</evidence>
<dbReference type="GO" id="GO:0016020">
    <property type="term" value="C:membrane"/>
    <property type="evidence" value="ECO:0007669"/>
    <property type="project" value="UniProtKB-SubCell"/>
</dbReference>
<feature type="compositionally biased region" description="Polar residues" evidence="7">
    <location>
        <begin position="1"/>
        <end position="10"/>
    </location>
</feature>
<comment type="subcellular location">
    <subcellularLocation>
        <location evidence="1">Membrane</location>
        <topology evidence="1">Multi-pass membrane protein</topology>
    </subcellularLocation>
</comment>
<feature type="compositionally biased region" description="Basic and acidic residues" evidence="7">
    <location>
        <begin position="16"/>
        <end position="27"/>
    </location>
</feature>
<evidence type="ECO:0000256" key="6">
    <source>
        <dbReference type="ARBA" id="ARBA00023136"/>
    </source>
</evidence>
<evidence type="ECO:0000256" key="3">
    <source>
        <dbReference type="ARBA" id="ARBA00022448"/>
    </source>
</evidence>
<keyword evidence="6 8" id="KW-0472">Membrane</keyword>
<keyword evidence="4 8" id="KW-0812">Transmembrane</keyword>